<proteinExistence type="predicted"/>
<dbReference type="EMBL" id="CAADRP010002151">
    <property type="protein sequence ID" value="VFU62104.1"/>
    <property type="molecule type" value="Genomic_DNA"/>
</dbReference>
<name>A0A6N2NBY6_SALVM</name>
<gene>
    <name evidence="2" type="ORF">SVIM_LOCUS468186</name>
</gene>
<feature type="region of interest" description="Disordered" evidence="1">
    <location>
        <begin position="71"/>
        <end position="104"/>
    </location>
</feature>
<evidence type="ECO:0000256" key="1">
    <source>
        <dbReference type="SAM" id="MobiDB-lite"/>
    </source>
</evidence>
<dbReference type="AlphaFoldDB" id="A0A6N2NBY6"/>
<reference evidence="2" key="1">
    <citation type="submission" date="2019-03" db="EMBL/GenBank/DDBJ databases">
        <authorList>
            <person name="Mank J."/>
            <person name="Almeida P."/>
        </authorList>
    </citation>
    <scope>NUCLEOTIDE SEQUENCE</scope>
    <source>
        <strain evidence="2">78183</strain>
    </source>
</reference>
<protein>
    <submittedName>
        <fullName evidence="2">Uncharacterized protein</fullName>
    </submittedName>
</protein>
<sequence length="134" mass="15078">MNPAPSPQRWQNNTKAKAKAKAKLTPTFFSSLRDRELNFILVTIKLCWEFSGPFRGAMLTLQFLYGPLPPESFDTDENRTRNEAAETSFSRNDVKDIPKPGPINPGVNMKVNVVDWRAQELVSPNTPIDEDISG</sequence>
<accession>A0A6N2NBY6</accession>
<organism evidence="2">
    <name type="scientific">Salix viminalis</name>
    <name type="common">Common osier</name>
    <name type="synonym">Basket willow</name>
    <dbReference type="NCBI Taxonomy" id="40686"/>
    <lineage>
        <taxon>Eukaryota</taxon>
        <taxon>Viridiplantae</taxon>
        <taxon>Streptophyta</taxon>
        <taxon>Embryophyta</taxon>
        <taxon>Tracheophyta</taxon>
        <taxon>Spermatophyta</taxon>
        <taxon>Magnoliopsida</taxon>
        <taxon>eudicotyledons</taxon>
        <taxon>Gunneridae</taxon>
        <taxon>Pentapetalae</taxon>
        <taxon>rosids</taxon>
        <taxon>fabids</taxon>
        <taxon>Malpighiales</taxon>
        <taxon>Salicaceae</taxon>
        <taxon>Saliceae</taxon>
        <taxon>Salix</taxon>
    </lineage>
</organism>
<evidence type="ECO:0000313" key="2">
    <source>
        <dbReference type="EMBL" id="VFU62104.1"/>
    </source>
</evidence>